<name>A0AAV4EMD1_9GAST</name>
<dbReference type="Proteomes" id="UP000762676">
    <property type="component" value="Unassembled WGS sequence"/>
</dbReference>
<organism evidence="2 3">
    <name type="scientific">Elysia marginata</name>
    <dbReference type="NCBI Taxonomy" id="1093978"/>
    <lineage>
        <taxon>Eukaryota</taxon>
        <taxon>Metazoa</taxon>
        <taxon>Spiralia</taxon>
        <taxon>Lophotrochozoa</taxon>
        <taxon>Mollusca</taxon>
        <taxon>Gastropoda</taxon>
        <taxon>Heterobranchia</taxon>
        <taxon>Euthyneura</taxon>
        <taxon>Panpulmonata</taxon>
        <taxon>Sacoglossa</taxon>
        <taxon>Placobranchoidea</taxon>
        <taxon>Plakobranchidae</taxon>
        <taxon>Elysia</taxon>
    </lineage>
</organism>
<keyword evidence="3" id="KW-1185">Reference proteome</keyword>
<comment type="caution">
    <text evidence="2">The sequence shown here is derived from an EMBL/GenBank/DDBJ whole genome shotgun (WGS) entry which is preliminary data.</text>
</comment>
<feature type="region of interest" description="Disordered" evidence="1">
    <location>
        <begin position="57"/>
        <end position="85"/>
    </location>
</feature>
<gene>
    <name evidence="2" type="ORF">ElyMa_005438300</name>
</gene>
<sequence>MSMMTNILIPKFYPATYLKIIESEIWEAFTSGGVKEKTYSYNCVEFHRLDIRLVGSVSNKDDNCDGGGGDNDDEHDEDDINDDDD</sequence>
<feature type="compositionally biased region" description="Acidic residues" evidence="1">
    <location>
        <begin position="70"/>
        <end position="85"/>
    </location>
</feature>
<proteinExistence type="predicted"/>
<reference evidence="2 3" key="1">
    <citation type="journal article" date="2021" name="Elife">
        <title>Chloroplast acquisition without the gene transfer in kleptoplastic sea slugs, Plakobranchus ocellatus.</title>
        <authorList>
            <person name="Maeda T."/>
            <person name="Takahashi S."/>
            <person name="Yoshida T."/>
            <person name="Shimamura S."/>
            <person name="Takaki Y."/>
            <person name="Nagai Y."/>
            <person name="Toyoda A."/>
            <person name="Suzuki Y."/>
            <person name="Arimoto A."/>
            <person name="Ishii H."/>
            <person name="Satoh N."/>
            <person name="Nishiyama T."/>
            <person name="Hasebe M."/>
            <person name="Maruyama T."/>
            <person name="Minagawa J."/>
            <person name="Obokata J."/>
            <person name="Shigenobu S."/>
        </authorList>
    </citation>
    <scope>NUCLEOTIDE SEQUENCE [LARGE SCALE GENOMIC DNA]</scope>
</reference>
<evidence type="ECO:0000313" key="2">
    <source>
        <dbReference type="EMBL" id="GFR61676.1"/>
    </source>
</evidence>
<dbReference type="EMBL" id="BMAT01010845">
    <property type="protein sequence ID" value="GFR61676.1"/>
    <property type="molecule type" value="Genomic_DNA"/>
</dbReference>
<protein>
    <submittedName>
        <fullName evidence="2">Uncharacterized protein</fullName>
    </submittedName>
</protein>
<evidence type="ECO:0000313" key="3">
    <source>
        <dbReference type="Proteomes" id="UP000762676"/>
    </source>
</evidence>
<dbReference type="AlphaFoldDB" id="A0AAV4EMD1"/>
<evidence type="ECO:0000256" key="1">
    <source>
        <dbReference type="SAM" id="MobiDB-lite"/>
    </source>
</evidence>
<accession>A0AAV4EMD1</accession>